<keyword evidence="1" id="KW-1133">Transmembrane helix</keyword>
<evidence type="ECO:0000313" key="2">
    <source>
        <dbReference type="EMBL" id="KAK1519926.1"/>
    </source>
</evidence>
<name>A0ABQ9RZ34_9PEZI</name>
<protein>
    <submittedName>
        <fullName evidence="2">Uncharacterized protein</fullName>
    </submittedName>
</protein>
<feature type="transmembrane region" description="Helical" evidence="1">
    <location>
        <begin position="87"/>
        <end position="113"/>
    </location>
</feature>
<accession>A0ABQ9RZ34</accession>
<gene>
    <name evidence="2" type="ORF">CPAR01_15419</name>
</gene>
<proteinExistence type="predicted"/>
<dbReference type="EMBL" id="MOPA01000019">
    <property type="protein sequence ID" value="KAK1519926.1"/>
    <property type="molecule type" value="Genomic_DNA"/>
</dbReference>
<sequence>YAGPTFPAQSVRCTPTTTLIAKGAPVGRASLRPSSSALRATSQSQQALRELSAIRCCTHTTGTEKEYAAYDVPLQKTWRARINSPNLFGFVPLFLLASCPFLCVSRLLLAAFLDTERDVKSEQSPTDLASLLHLLTGNQQRPCLARLSPDQDSKDHLSTTRQM</sequence>
<reference evidence="2 3" key="1">
    <citation type="submission" date="2016-10" db="EMBL/GenBank/DDBJ databases">
        <title>The genome sequence of Colletotrichum fioriniae PJ7.</title>
        <authorList>
            <person name="Baroncelli R."/>
        </authorList>
    </citation>
    <scope>NUCLEOTIDE SEQUENCE [LARGE SCALE GENOMIC DNA]</scope>
    <source>
        <strain evidence="2 3">IMI 384185</strain>
    </source>
</reference>
<dbReference type="Proteomes" id="UP001241169">
    <property type="component" value="Unassembled WGS sequence"/>
</dbReference>
<keyword evidence="1" id="KW-0812">Transmembrane</keyword>
<dbReference type="GeneID" id="85383567"/>
<organism evidence="2 3">
    <name type="scientific">Colletotrichum paranaense</name>
    <dbReference type="NCBI Taxonomy" id="1914294"/>
    <lineage>
        <taxon>Eukaryota</taxon>
        <taxon>Fungi</taxon>
        <taxon>Dikarya</taxon>
        <taxon>Ascomycota</taxon>
        <taxon>Pezizomycotina</taxon>
        <taxon>Sordariomycetes</taxon>
        <taxon>Hypocreomycetidae</taxon>
        <taxon>Glomerellales</taxon>
        <taxon>Glomerellaceae</taxon>
        <taxon>Colletotrichum</taxon>
        <taxon>Colletotrichum acutatum species complex</taxon>
    </lineage>
</organism>
<comment type="caution">
    <text evidence="2">The sequence shown here is derived from an EMBL/GenBank/DDBJ whole genome shotgun (WGS) entry which is preliminary data.</text>
</comment>
<evidence type="ECO:0000256" key="1">
    <source>
        <dbReference type="SAM" id="Phobius"/>
    </source>
</evidence>
<evidence type="ECO:0000313" key="3">
    <source>
        <dbReference type="Proteomes" id="UP001241169"/>
    </source>
</evidence>
<dbReference type="RefSeq" id="XP_060341668.1">
    <property type="nucleotide sequence ID" value="XM_060499668.1"/>
</dbReference>
<keyword evidence="1" id="KW-0472">Membrane</keyword>
<feature type="non-terminal residue" evidence="2">
    <location>
        <position position="1"/>
    </location>
</feature>
<keyword evidence="3" id="KW-1185">Reference proteome</keyword>